<dbReference type="STRING" id="13249.T1HLS1"/>
<accession>T1HLS1</accession>
<dbReference type="InterPro" id="IPR035441">
    <property type="entry name" value="TFIIS/LEDGF_dom_sf"/>
</dbReference>
<sequence length="140" mass="15887">MPRIDPNQLLKCLSVLLSSSGGIRSKDEVQRLASLMTKFSKKLVSKCIYILILKTTEADLLDMFMTAGGWDLTFNWLSDGIQSRNWPLVVELVELLLLCPVDIERLKGNNCPKLIKLLSKDVNATESEYNFFFTFCGYKS</sequence>
<dbReference type="GO" id="GO:0072357">
    <property type="term" value="C:PTW/PP1 phosphatase complex"/>
    <property type="evidence" value="ECO:0007669"/>
    <property type="project" value="TreeGrafter"/>
</dbReference>
<evidence type="ECO:0000313" key="2">
    <source>
        <dbReference type="Proteomes" id="UP000015103"/>
    </source>
</evidence>
<dbReference type="GO" id="GO:0008157">
    <property type="term" value="F:protein phosphatase 1 binding"/>
    <property type="evidence" value="ECO:0007669"/>
    <property type="project" value="TreeGrafter"/>
</dbReference>
<dbReference type="GO" id="GO:0000785">
    <property type="term" value="C:chromatin"/>
    <property type="evidence" value="ECO:0007669"/>
    <property type="project" value="TreeGrafter"/>
</dbReference>
<organism evidence="1 2">
    <name type="scientific">Rhodnius prolixus</name>
    <name type="common">Triatomid bug</name>
    <dbReference type="NCBI Taxonomy" id="13249"/>
    <lineage>
        <taxon>Eukaryota</taxon>
        <taxon>Metazoa</taxon>
        <taxon>Ecdysozoa</taxon>
        <taxon>Arthropoda</taxon>
        <taxon>Hexapoda</taxon>
        <taxon>Insecta</taxon>
        <taxon>Pterygota</taxon>
        <taxon>Neoptera</taxon>
        <taxon>Paraneoptera</taxon>
        <taxon>Hemiptera</taxon>
        <taxon>Heteroptera</taxon>
        <taxon>Panheteroptera</taxon>
        <taxon>Cimicomorpha</taxon>
        <taxon>Reduviidae</taxon>
        <taxon>Triatominae</taxon>
        <taxon>Rhodnius</taxon>
    </lineage>
</organism>
<dbReference type="HOGENOM" id="CLU_1837568_0_0_1"/>
<dbReference type="VEuPathDB" id="VectorBase:RPRC004995"/>
<protein>
    <submittedName>
        <fullName evidence="1">Uncharacterized protein</fullName>
    </submittedName>
</protein>
<dbReference type="EMBL" id="ACPB03006649">
    <property type="status" value="NOT_ANNOTATED_CDS"/>
    <property type="molecule type" value="Genomic_DNA"/>
</dbReference>
<dbReference type="EnsemblMetazoa" id="RPRC004995-RA">
    <property type="protein sequence ID" value="RPRC004995-PA"/>
    <property type="gene ID" value="RPRC004995"/>
</dbReference>
<reference evidence="1" key="1">
    <citation type="submission" date="2015-05" db="UniProtKB">
        <authorList>
            <consortium name="EnsemblMetazoa"/>
        </authorList>
    </citation>
    <scope>IDENTIFICATION</scope>
</reference>
<dbReference type="eggNOG" id="ENOG502QQ2I">
    <property type="taxonomic scope" value="Eukaryota"/>
</dbReference>
<keyword evidence="2" id="KW-1185">Reference proteome</keyword>
<name>T1HLS1_RHOPR</name>
<dbReference type="PANTHER" id="PTHR46557:SF1">
    <property type="entry name" value="SERINE_THREONINE-PROTEIN PHOSPHATASE 1 REGULATORY SUBUNIT 10"/>
    <property type="match status" value="1"/>
</dbReference>
<dbReference type="AlphaFoldDB" id="T1HLS1"/>
<dbReference type="SUPFAM" id="SSF47676">
    <property type="entry name" value="Conserved domain common to transcription factors TFIIS, elongin A, CRSP70"/>
    <property type="match status" value="1"/>
</dbReference>
<dbReference type="PANTHER" id="PTHR46557">
    <property type="entry name" value="SERINE/THREONINE-PROTEIN PHOSPHATASE 1 REGULATORY SUBUNIT 10-RELATED"/>
    <property type="match status" value="1"/>
</dbReference>
<dbReference type="InParanoid" id="T1HLS1"/>
<evidence type="ECO:0000313" key="1">
    <source>
        <dbReference type="EnsemblMetazoa" id="RPRC004995-PA"/>
    </source>
</evidence>
<proteinExistence type="predicted"/>
<dbReference type="Proteomes" id="UP000015103">
    <property type="component" value="Unassembled WGS sequence"/>
</dbReference>